<dbReference type="PANTHER" id="PTHR33116">
    <property type="entry name" value="REVERSE TRANSCRIPTASE ZINC-BINDING DOMAIN-CONTAINING PROTEIN-RELATED-RELATED"/>
    <property type="match status" value="1"/>
</dbReference>
<sequence>MNYIRNWDGVKSNIVNRLSSWKSIFFYQILIKAVLGSILGYYLSIYKAPTKVIASLERLRRDFCWGSNYESHKIWWLAWNKMMAPKKVGGPWRNIIRNKTELEVMGIDIFRWVQRSFEYSVKLVRENIESRMLPMESHVFHDSKWVPSKVNIFVWKAVTD</sequence>
<evidence type="ECO:0000313" key="3">
    <source>
        <dbReference type="Proteomes" id="UP001229421"/>
    </source>
</evidence>
<organism evidence="2 3">
    <name type="scientific">Tagetes erecta</name>
    <name type="common">African marigold</name>
    <dbReference type="NCBI Taxonomy" id="13708"/>
    <lineage>
        <taxon>Eukaryota</taxon>
        <taxon>Viridiplantae</taxon>
        <taxon>Streptophyta</taxon>
        <taxon>Embryophyta</taxon>
        <taxon>Tracheophyta</taxon>
        <taxon>Spermatophyta</taxon>
        <taxon>Magnoliopsida</taxon>
        <taxon>eudicotyledons</taxon>
        <taxon>Gunneridae</taxon>
        <taxon>Pentapetalae</taxon>
        <taxon>asterids</taxon>
        <taxon>campanulids</taxon>
        <taxon>Asterales</taxon>
        <taxon>Asteraceae</taxon>
        <taxon>Asteroideae</taxon>
        <taxon>Heliantheae alliance</taxon>
        <taxon>Tageteae</taxon>
        <taxon>Tagetes</taxon>
    </lineage>
</organism>
<gene>
    <name evidence="2" type="ORF">QVD17_41695</name>
</gene>
<keyword evidence="1" id="KW-0812">Transmembrane</keyword>
<evidence type="ECO:0008006" key="4">
    <source>
        <dbReference type="Google" id="ProtNLM"/>
    </source>
</evidence>
<name>A0AAD8NFU4_TARER</name>
<keyword evidence="1" id="KW-0472">Membrane</keyword>
<dbReference type="PANTHER" id="PTHR33116:SF77">
    <property type="entry name" value="RNA-DIRECTED DNA POLYMERASE"/>
    <property type="match status" value="1"/>
</dbReference>
<dbReference type="EMBL" id="JAUHHV010000012">
    <property type="protein sequence ID" value="KAK1406398.1"/>
    <property type="molecule type" value="Genomic_DNA"/>
</dbReference>
<proteinExistence type="predicted"/>
<comment type="caution">
    <text evidence="2">The sequence shown here is derived from an EMBL/GenBank/DDBJ whole genome shotgun (WGS) entry which is preliminary data.</text>
</comment>
<evidence type="ECO:0000256" key="1">
    <source>
        <dbReference type="SAM" id="Phobius"/>
    </source>
</evidence>
<protein>
    <recommendedName>
        <fullName evidence="4">Reverse transcriptase zinc-binding domain-containing protein</fullName>
    </recommendedName>
</protein>
<reference evidence="2" key="1">
    <citation type="journal article" date="2023" name="bioRxiv">
        <title>Improved chromosome-level genome assembly for marigold (Tagetes erecta).</title>
        <authorList>
            <person name="Jiang F."/>
            <person name="Yuan L."/>
            <person name="Wang S."/>
            <person name="Wang H."/>
            <person name="Xu D."/>
            <person name="Wang A."/>
            <person name="Fan W."/>
        </authorList>
    </citation>
    <scope>NUCLEOTIDE SEQUENCE</scope>
    <source>
        <strain evidence="2">WSJ</strain>
        <tissue evidence="2">Leaf</tissue>
    </source>
</reference>
<dbReference type="AlphaFoldDB" id="A0AAD8NFU4"/>
<feature type="transmembrane region" description="Helical" evidence="1">
    <location>
        <begin position="24"/>
        <end position="43"/>
    </location>
</feature>
<keyword evidence="3" id="KW-1185">Reference proteome</keyword>
<evidence type="ECO:0000313" key="2">
    <source>
        <dbReference type="EMBL" id="KAK1406398.1"/>
    </source>
</evidence>
<accession>A0AAD8NFU4</accession>
<keyword evidence="1" id="KW-1133">Transmembrane helix</keyword>
<dbReference type="Proteomes" id="UP001229421">
    <property type="component" value="Unassembled WGS sequence"/>
</dbReference>